<evidence type="ECO:0000256" key="1">
    <source>
        <dbReference type="ARBA" id="ARBA00010342"/>
    </source>
</evidence>
<dbReference type="FunFam" id="1.10.8.640:FF:000001">
    <property type="entry name" value="Cytochrome c-type biogenesis protein"/>
    <property type="match status" value="1"/>
</dbReference>
<keyword evidence="7" id="KW-1133">Transmembrane helix</keyword>
<dbReference type="Pfam" id="PF03918">
    <property type="entry name" value="CcmH"/>
    <property type="match status" value="1"/>
</dbReference>
<name>A0A5C1E472_9RHOO</name>
<dbReference type="InterPro" id="IPR051263">
    <property type="entry name" value="C-type_cytochrome_biogenesis"/>
</dbReference>
<feature type="chain" id="PRO_5023093109" description="Cytochrome c-type biogenesis protein" evidence="7">
    <location>
        <begin position="30"/>
        <end position="174"/>
    </location>
</feature>
<dbReference type="CDD" id="cd16378">
    <property type="entry name" value="CcmH_N"/>
    <property type="match status" value="1"/>
</dbReference>
<evidence type="ECO:0000256" key="4">
    <source>
        <dbReference type="ARBA" id="ARBA00022729"/>
    </source>
</evidence>
<keyword evidence="10" id="KW-1185">Reference proteome</keyword>
<dbReference type="Gene3D" id="1.10.8.640">
    <property type="entry name" value="Cytochrome C biogenesis protein"/>
    <property type="match status" value="1"/>
</dbReference>
<dbReference type="InterPro" id="IPR038297">
    <property type="entry name" value="CcmH/CycL/NrfF/Ccl2_sf"/>
</dbReference>
<dbReference type="Proteomes" id="UP000323671">
    <property type="component" value="Chromosome"/>
</dbReference>
<dbReference type="AlphaFoldDB" id="A0A5C1E472"/>
<dbReference type="GO" id="GO:0005886">
    <property type="term" value="C:plasma membrane"/>
    <property type="evidence" value="ECO:0007669"/>
    <property type="project" value="TreeGrafter"/>
</dbReference>
<evidence type="ECO:0000256" key="5">
    <source>
        <dbReference type="ARBA" id="ARBA00022748"/>
    </source>
</evidence>
<accession>A0A5C1E472</accession>
<keyword evidence="3 7" id="KW-0479">Metal-binding</keyword>
<feature type="signal peptide" evidence="7">
    <location>
        <begin position="1"/>
        <end position="29"/>
    </location>
</feature>
<gene>
    <name evidence="9" type="primary">ccmH</name>
    <name evidence="9" type="ORF">OTERR_02260</name>
</gene>
<dbReference type="InterPro" id="IPR005616">
    <property type="entry name" value="CcmH/CycL/Ccl2/NrfF_N"/>
</dbReference>
<feature type="domain" description="CcmH/CycL/Ccl2/NrfF N-terminal" evidence="8">
    <location>
        <begin position="18"/>
        <end position="158"/>
    </location>
</feature>
<keyword evidence="7" id="KW-0812">Transmembrane</keyword>
<evidence type="ECO:0000256" key="3">
    <source>
        <dbReference type="ARBA" id="ARBA00022723"/>
    </source>
</evidence>
<proteinExistence type="inferred from homology"/>
<sequence length="174" mass="18810">MIPRNLRLTALLRAGCLAAALLAPLAGQAKEAAPLADDPVVEQRMIAISEDLRCLVCQNESLAGSHAELAEALRDEIRVQIRAGKSDKEISDYLVERYGDFVLYRPPLKAATLLLWFGPVALALVGLGALVRILRRRSREVPAATLSAAEADQADALLASLERQPQDSSDKRSS</sequence>
<dbReference type="KEGG" id="otr:OTERR_02260"/>
<dbReference type="RefSeq" id="WP_246154246.1">
    <property type="nucleotide sequence ID" value="NZ_CP022579.1"/>
</dbReference>
<evidence type="ECO:0000256" key="2">
    <source>
        <dbReference type="ARBA" id="ARBA00022617"/>
    </source>
</evidence>
<dbReference type="EMBL" id="CP022579">
    <property type="protein sequence ID" value="QEL63702.1"/>
    <property type="molecule type" value="Genomic_DNA"/>
</dbReference>
<evidence type="ECO:0000256" key="6">
    <source>
        <dbReference type="ARBA" id="ARBA00023004"/>
    </source>
</evidence>
<evidence type="ECO:0000259" key="8">
    <source>
        <dbReference type="Pfam" id="PF03918"/>
    </source>
</evidence>
<protein>
    <recommendedName>
        <fullName evidence="7">Cytochrome c-type biogenesis protein</fullName>
    </recommendedName>
</protein>
<evidence type="ECO:0000256" key="7">
    <source>
        <dbReference type="RuleBase" id="RU364112"/>
    </source>
</evidence>
<dbReference type="PANTHER" id="PTHR47870">
    <property type="entry name" value="CYTOCHROME C-TYPE BIOGENESIS PROTEIN CCMH"/>
    <property type="match status" value="1"/>
</dbReference>
<keyword evidence="2 7" id="KW-0349">Heme</keyword>
<evidence type="ECO:0000313" key="10">
    <source>
        <dbReference type="Proteomes" id="UP000323671"/>
    </source>
</evidence>
<reference evidence="9 10" key="1">
    <citation type="submission" date="2017-07" db="EMBL/GenBank/DDBJ databases">
        <title>Complete genome sequence of Oryzomicrobium terrae TPP412.</title>
        <authorList>
            <person name="Chiu L.-W."/>
            <person name="Lo K.-J."/>
            <person name="Tsai Y.-M."/>
            <person name="Lin S.-S."/>
            <person name="Kuo C.-H."/>
            <person name="Liu C.-T."/>
        </authorList>
    </citation>
    <scope>NUCLEOTIDE SEQUENCE [LARGE SCALE GENOMIC DNA]</scope>
    <source>
        <strain evidence="9 10">TPP412</strain>
    </source>
</reference>
<dbReference type="GO" id="GO:0046872">
    <property type="term" value="F:metal ion binding"/>
    <property type="evidence" value="ECO:0007669"/>
    <property type="project" value="UniProtKB-KW"/>
</dbReference>
<feature type="transmembrane region" description="Helical" evidence="7">
    <location>
        <begin position="113"/>
        <end position="134"/>
    </location>
</feature>
<keyword evidence="5" id="KW-0201">Cytochrome c-type biogenesis</keyword>
<evidence type="ECO:0000313" key="9">
    <source>
        <dbReference type="EMBL" id="QEL63702.1"/>
    </source>
</evidence>
<keyword evidence="4 7" id="KW-0732">Signal</keyword>
<comment type="function">
    <text evidence="7">Possible subunit of a heme lyase.</text>
</comment>
<keyword evidence="7" id="KW-0472">Membrane</keyword>
<dbReference type="GO" id="GO:0017004">
    <property type="term" value="P:cytochrome complex assembly"/>
    <property type="evidence" value="ECO:0007669"/>
    <property type="project" value="UniProtKB-KW"/>
</dbReference>
<comment type="similarity">
    <text evidence="1 7">Belongs to the CcmH/CycL/Ccl2/NrfF family.</text>
</comment>
<dbReference type="PANTHER" id="PTHR47870:SF1">
    <property type="entry name" value="CYTOCHROME C-TYPE BIOGENESIS PROTEIN CCMH"/>
    <property type="match status" value="1"/>
</dbReference>
<organism evidence="9 10">
    <name type="scientific">Oryzomicrobium terrae</name>
    <dbReference type="NCBI Taxonomy" id="1735038"/>
    <lineage>
        <taxon>Bacteria</taxon>
        <taxon>Pseudomonadati</taxon>
        <taxon>Pseudomonadota</taxon>
        <taxon>Betaproteobacteria</taxon>
        <taxon>Rhodocyclales</taxon>
        <taxon>Rhodocyclaceae</taxon>
        <taxon>Oryzomicrobium</taxon>
    </lineage>
</organism>
<keyword evidence="6 7" id="KW-0408">Iron</keyword>